<evidence type="ECO:0000313" key="2">
    <source>
        <dbReference type="EMBL" id="KAK0435423.1"/>
    </source>
</evidence>
<feature type="region of interest" description="Disordered" evidence="1">
    <location>
        <begin position="46"/>
        <end position="83"/>
    </location>
</feature>
<keyword evidence="3" id="KW-1185">Reference proteome</keyword>
<protein>
    <submittedName>
        <fullName evidence="2">Uncharacterized protein</fullName>
    </submittedName>
</protein>
<feature type="compositionally biased region" description="Basic and acidic residues" evidence="1">
    <location>
        <begin position="74"/>
        <end position="83"/>
    </location>
</feature>
<comment type="caution">
    <text evidence="2">The sequence shown here is derived from an EMBL/GenBank/DDBJ whole genome shotgun (WGS) entry which is preliminary data.</text>
</comment>
<accession>A0AA39MIU9</accession>
<dbReference type="AlphaFoldDB" id="A0AA39MIU9"/>
<proteinExistence type="predicted"/>
<evidence type="ECO:0000313" key="3">
    <source>
        <dbReference type="Proteomes" id="UP001175226"/>
    </source>
</evidence>
<reference evidence="2" key="1">
    <citation type="submission" date="2023-06" db="EMBL/GenBank/DDBJ databases">
        <authorList>
            <consortium name="Lawrence Berkeley National Laboratory"/>
            <person name="Ahrendt S."/>
            <person name="Sahu N."/>
            <person name="Indic B."/>
            <person name="Wong-Bajracharya J."/>
            <person name="Merenyi Z."/>
            <person name="Ke H.-M."/>
            <person name="Monk M."/>
            <person name="Kocsube S."/>
            <person name="Drula E."/>
            <person name="Lipzen A."/>
            <person name="Balint B."/>
            <person name="Henrissat B."/>
            <person name="Andreopoulos B."/>
            <person name="Martin F.M."/>
            <person name="Harder C.B."/>
            <person name="Rigling D."/>
            <person name="Ford K.L."/>
            <person name="Foster G.D."/>
            <person name="Pangilinan J."/>
            <person name="Papanicolaou A."/>
            <person name="Barry K."/>
            <person name="LaButti K."/>
            <person name="Viragh M."/>
            <person name="Koriabine M."/>
            <person name="Yan M."/>
            <person name="Riley R."/>
            <person name="Champramary S."/>
            <person name="Plett K.L."/>
            <person name="Tsai I.J."/>
            <person name="Slot J."/>
            <person name="Sipos G."/>
            <person name="Plett J."/>
            <person name="Nagy L.G."/>
            <person name="Grigoriev I.V."/>
        </authorList>
    </citation>
    <scope>NUCLEOTIDE SEQUENCE</scope>
    <source>
        <strain evidence="2">FPL87.14</strain>
    </source>
</reference>
<name>A0AA39MIU9_9AGAR</name>
<dbReference type="EMBL" id="JAUEPT010000063">
    <property type="protein sequence ID" value="KAK0435423.1"/>
    <property type="molecule type" value="Genomic_DNA"/>
</dbReference>
<gene>
    <name evidence="2" type="ORF">EV421DRAFT_1908710</name>
</gene>
<organism evidence="2 3">
    <name type="scientific">Armillaria borealis</name>
    <dbReference type="NCBI Taxonomy" id="47425"/>
    <lineage>
        <taxon>Eukaryota</taxon>
        <taxon>Fungi</taxon>
        <taxon>Dikarya</taxon>
        <taxon>Basidiomycota</taxon>
        <taxon>Agaricomycotina</taxon>
        <taxon>Agaricomycetes</taxon>
        <taxon>Agaricomycetidae</taxon>
        <taxon>Agaricales</taxon>
        <taxon>Marasmiineae</taxon>
        <taxon>Physalacriaceae</taxon>
        <taxon>Armillaria</taxon>
    </lineage>
</organism>
<dbReference type="Proteomes" id="UP001175226">
    <property type="component" value="Unassembled WGS sequence"/>
</dbReference>
<sequence>MMMEMTDFTHIASPTASNIDFAVSNGYITQAKADGLQQDLSSLVNTTPMEDSDANIPPPPGAGVNSIRLQQDPDQERRTIHGY</sequence>
<evidence type="ECO:0000256" key="1">
    <source>
        <dbReference type="SAM" id="MobiDB-lite"/>
    </source>
</evidence>